<dbReference type="Proteomes" id="UP001501599">
    <property type="component" value="Unassembled WGS sequence"/>
</dbReference>
<dbReference type="InterPro" id="IPR001647">
    <property type="entry name" value="HTH_TetR"/>
</dbReference>
<dbReference type="SUPFAM" id="SSF46689">
    <property type="entry name" value="Homeodomain-like"/>
    <property type="match status" value="1"/>
</dbReference>
<keyword evidence="2 4" id="KW-0238">DNA-binding</keyword>
<dbReference type="Gene3D" id="1.10.357.10">
    <property type="entry name" value="Tetracycline Repressor, domain 2"/>
    <property type="match status" value="1"/>
</dbReference>
<evidence type="ECO:0000256" key="1">
    <source>
        <dbReference type="ARBA" id="ARBA00023015"/>
    </source>
</evidence>
<keyword evidence="3" id="KW-0804">Transcription</keyword>
<proteinExistence type="predicted"/>
<evidence type="ECO:0000313" key="7">
    <source>
        <dbReference type="Proteomes" id="UP001501599"/>
    </source>
</evidence>
<dbReference type="EMBL" id="BAAAQT010000001">
    <property type="protein sequence ID" value="GAA2171191.1"/>
    <property type="molecule type" value="Genomic_DNA"/>
</dbReference>
<feature type="domain" description="HTH tetR-type" evidence="5">
    <location>
        <begin position="4"/>
        <end position="64"/>
    </location>
</feature>
<reference evidence="6 7" key="1">
    <citation type="journal article" date="2019" name="Int. J. Syst. Evol. Microbiol.">
        <title>The Global Catalogue of Microorganisms (GCM) 10K type strain sequencing project: providing services to taxonomists for standard genome sequencing and annotation.</title>
        <authorList>
            <consortium name="The Broad Institute Genomics Platform"/>
            <consortium name="The Broad Institute Genome Sequencing Center for Infectious Disease"/>
            <person name="Wu L."/>
            <person name="Ma J."/>
        </authorList>
    </citation>
    <scope>NUCLEOTIDE SEQUENCE [LARGE SCALE GENOMIC DNA]</scope>
    <source>
        <strain evidence="6 7">JCM 16026</strain>
    </source>
</reference>
<dbReference type="PROSITE" id="PS50977">
    <property type="entry name" value="HTH_TETR_2"/>
    <property type="match status" value="1"/>
</dbReference>
<protein>
    <submittedName>
        <fullName evidence="6">TetR/AcrR family transcriptional regulator</fullName>
    </submittedName>
</protein>
<evidence type="ECO:0000256" key="2">
    <source>
        <dbReference type="ARBA" id="ARBA00023125"/>
    </source>
</evidence>
<gene>
    <name evidence="6" type="ORF">GCM10009846_04200</name>
</gene>
<dbReference type="InterPro" id="IPR009057">
    <property type="entry name" value="Homeodomain-like_sf"/>
</dbReference>
<keyword evidence="1" id="KW-0805">Transcription regulation</keyword>
<evidence type="ECO:0000256" key="4">
    <source>
        <dbReference type="PROSITE-ProRule" id="PRU00335"/>
    </source>
</evidence>
<name>A0ABN3AK24_9MICO</name>
<evidence type="ECO:0000259" key="5">
    <source>
        <dbReference type="PROSITE" id="PS50977"/>
    </source>
</evidence>
<comment type="caution">
    <text evidence="6">The sequence shown here is derived from an EMBL/GenBank/DDBJ whole genome shotgun (WGS) entry which is preliminary data.</text>
</comment>
<keyword evidence="7" id="KW-1185">Reference proteome</keyword>
<dbReference type="PANTHER" id="PTHR30055:SF234">
    <property type="entry name" value="HTH-TYPE TRANSCRIPTIONAL REGULATOR BETI"/>
    <property type="match status" value="1"/>
</dbReference>
<dbReference type="InterPro" id="IPR050109">
    <property type="entry name" value="HTH-type_TetR-like_transc_reg"/>
</dbReference>
<accession>A0ABN3AK24</accession>
<feature type="DNA-binding region" description="H-T-H motif" evidence="4">
    <location>
        <begin position="27"/>
        <end position="46"/>
    </location>
</feature>
<dbReference type="PANTHER" id="PTHR30055">
    <property type="entry name" value="HTH-TYPE TRANSCRIPTIONAL REGULATOR RUTR"/>
    <property type="match status" value="1"/>
</dbReference>
<evidence type="ECO:0000256" key="3">
    <source>
        <dbReference type="ARBA" id="ARBA00023163"/>
    </source>
</evidence>
<organism evidence="6 7">
    <name type="scientific">Agrococcus versicolor</name>
    <dbReference type="NCBI Taxonomy" id="501482"/>
    <lineage>
        <taxon>Bacteria</taxon>
        <taxon>Bacillati</taxon>
        <taxon>Actinomycetota</taxon>
        <taxon>Actinomycetes</taxon>
        <taxon>Micrococcales</taxon>
        <taxon>Microbacteriaceae</taxon>
        <taxon>Agrococcus</taxon>
    </lineage>
</organism>
<sequence>MAPVDTRTRILDAAGALLDAGGRDAVTTRAVSTAAGVQPPTIYRLFGDMAGLLDAVAAAGFTDYLGRKHAMALTDDPVADLRVGHEIHVRFGLEHPAHYLLMYGRPDPEHETDAARAGHERLTMLVARIAAAGRLVVSVPTAVAMVQAAGTGLTLQLIATPPEERDATLSSRMLESVLAAITGDRAEEPTTSAWAASLLGSLDDLGGVLTPGERALAAELLRRVADAR</sequence>
<dbReference type="SUPFAM" id="SSF48498">
    <property type="entry name" value="Tetracyclin repressor-like, C-terminal domain"/>
    <property type="match status" value="1"/>
</dbReference>
<dbReference type="InterPro" id="IPR036271">
    <property type="entry name" value="Tet_transcr_reg_TetR-rel_C_sf"/>
</dbReference>
<dbReference type="Pfam" id="PF00440">
    <property type="entry name" value="TetR_N"/>
    <property type="match status" value="1"/>
</dbReference>
<dbReference type="RefSeq" id="WP_344339784.1">
    <property type="nucleotide sequence ID" value="NZ_BAAAQT010000001.1"/>
</dbReference>
<evidence type="ECO:0000313" key="6">
    <source>
        <dbReference type="EMBL" id="GAA2171191.1"/>
    </source>
</evidence>